<dbReference type="GO" id="GO:0030145">
    <property type="term" value="F:manganese ion binding"/>
    <property type="evidence" value="ECO:0007669"/>
    <property type="project" value="UniProtKB-UniRule"/>
</dbReference>
<evidence type="ECO:0000256" key="2">
    <source>
        <dbReference type="ARBA" id="ARBA00022679"/>
    </source>
</evidence>
<comment type="function">
    <text evidence="8">Nucleotidyltransferase involved in the post-translational modification of proteins. It can catalyze the addition of adenosine monophosphate (AMP) or uridine monophosphate (UMP) to a protein, resulting in modifications known as AMPylation and UMPylation.</text>
</comment>
<protein>
    <recommendedName>
        <fullName evidence="8">Protein nucleotidyltransferase YdiU</fullName>
        <ecNumber evidence="8">2.7.7.-</ecNumber>
    </recommendedName>
    <alternativeName>
        <fullName evidence="8">Protein adenylyltransferase YdiU</fullName>
        <ecNumber evidence="8">2.7.7.108</ecNumber>
    </alternativeName>
    <alternativeName>
        <fullName evidence="8">Protein uridylyltransferase YdiU</fullName>
        <ecNumber evidence="8">2.7.7.-</ecNumber>
    </alternativeName>
</protein>
<dbReference type="GO" id="GO:0005524">
    <property type="term" value="F:ATP binding"/>
    <property type="evidence" value="ECO:0007669"/>
    <property type="project" value="UniProtKB-UniRule"/>
</dbReference>
<evidence type="ECO:0000256" key="5">
    <source>
        <dbReference type="ARBA" id="ARBA00022741"/>
    </source>
</evidence>
<comment type="caution">
    <text evidence="9">The sequence shown here is derived from an EMBL/GenBank/DDBJ whole genome shotgun (WGS) entry which is preliminary data.</text>
</comment>
<comment type="catalytic activity">
    <reaction evidence="8">
        <text>L-seryl-[protein] + UTP = O-(5'-uridylyl)-L-seryl-[protein] + diphosphate</text>
        <dbReference type="Rhea" id="RHEA:64604"/>
        <dbReference type="Rhea" id="RHEA-COMP:9863"/>
        <dbReference type="Rhea" id="RHEA-COMP:16635"/>
        <dbReference type="ChEBI" id="CHEBI:29999"/>
        <dbReference type="ChEBI" id="CHEBI:33019"/>
        <dbReference type="ChEBI" id="CHEBI:46398"/>
        <dbReference type="ChEBI" id="CHEBI:156051"/>
    </reaction>
</comment>
<dbReference type="RefSeq" id="WP_155696528.1">
    <property type="nucleotide sequence ID" value="NZ_WOCD01000005.1"/>
</dbReference>
<feature type="binding site" evidence="8">
    <location>
        <position position="188"/>
    </location>
    <ligand>
        <name>ATP</name>
        <dbReference type="ChEBI" id="CHEBI:30616"/>
    </ligand>
</feature>
<keyword evidence="10" id="KW-1185">Reference proteome</keyword>
<evidence type="ECO:0000313" key="10">
    <source>
        <dbReference type="Proteomes" id="UP000439994"/>
    </source>
</evidence>
<feature type="binding site" evidence="8">
    <location>
        <position position="130"/>
    </location>
    <ligand>
        <name>ATP</name>
        <dbReference type="ChEBI" id="CHEBI:30616"/>
    </ligand>
</feature>
<dbReference type="EMBL" id="WOCD01000005">
    <property type="protein sequence ID" value="MUH73333.1"/>
    <property type="molecule type" value="Genomic_DNA"/>
</dbReference>
<evidence type="ECO:0000256" key="6">
    <source>
        <dbReference type="ARBA" id="ARBA00022840"/>
    </source>
</evidence>
<evidence type="ECO:0000256" key="4">
    <source>
        <dbReference type="ARBA" id="ARBA00022723"/>
    </source>
</evidence>
<gene>
    <name evidence="8" type="primary">ydiU</name>
    <name evidence="8" type="synonym">selO</name>
    <name evidence="9" type="ORF">GNP35_13060</name>
</gene>
<keyword evidence="3 8" id="KW-0548">Nucleotidyltransferase</keyword>
<dbReference type="AlphaFoldDB" id="A0A6N8FA56"/>
<feature type="binding site" evidence="8">
    <location>
        <position position="272"/>
    </location>
    <ligand>
        <name>Mg(2+)</name>
        <dbReference type="ChEBI" id="CHEBI:18420"/>
    </ligand>
</feature>
<dbReference type="HAMAP" id="MF_00692">
    <property type="entry name" value="SelO"/>
    <property type="match status" value="1"/>
</dbReference>
<dbReference type="OrthoDB" id="9776281at2"/>
<comment type="catalytic activity">
    <reaction evidence="8">
        <text>L-tyrosyl-[protein] + ATP = O-(5'-adenylyl)-L-tyrosyl-[protein] + diphosphate</text>
        <dbReference type="Rhea" id="RHEA:54288"/>
        <dbReference type="Rhea" id="RHEA-COMP:10136"/>
        <dbReference type="Rhea" id="RHEA-COMP:13846"/>
        <dbReference type="ChEBI" id="CHEBI:30616"/>
        <dbReference type="ChEBI" id="CHEBI:33019"/>
        <dbReference type="ChEBI" id="CHEBI:46858"/>
        <dbReference type="ChEBI" id="CHEBI:83624"/>
        <dbReference type="EC" id="2.7.7.108"/>
    </reaction>
</comment>
<feature type="binding site" evidence="8">
    <location>
        <position position="99"/>
    </location>
    <ligand>
        <name>ATP</name>
        <dbReference type="ChEBI" id="CHEBI:30616"/>
    </ligand>
</feature>
<dbReference type="NCBIfam" id="NF000658">
    <property type="entry name" value="PRK00029.1"/>
    <property type="match status" value="1"/>
</dbReference>
<feature type="active site" description="Proton acceptor" evidence="8">
    <location>
        <position position="271"/>
    </location>
</feature>
<sequence length="506" mass="57460">MSTQKNNPDILFNNTYIKYLPELGAVINPAKFNKPSWLITSIDTAELLSSPSFPSLQWLSESSLDWFAGKSLVSGAQPFAQKYTGHQFGHYNPQLGDGRGVLLGEVESSHGRFDIHVKGAGQTPYSRFGDGRAVVRSSIREFLASEALHHLGIPTSRALGVFTTGEQVQRETIEQGAALIRVCPSHIRFGHFENAFHHGDTDLQTRLVEYCINHVLPKEHSDLVELYKADASDVSIEEKTRLLFRFTIKRTAEMVAKWQAHGFCHGVMNTDNMSILGLTFDYGPFGFLDQYNPQHICNHSDHTGRYAFDEQPGVALWNLNVLGHSLSGLLDGPILRAELEQYQPHLLAEYSNLMRQKMGFAKHKTDDRILLGELLSLMQENKADYSIVWRTLSEMDNVIVESNKFTDLFIDRDAALKWLKKYSNRLTIETRSDEKRTQTMQAINPKYILRNYLAQQVIEASEQGDNRPLEELYSVLKRPYDSQPEYSRYAQHPPAWSEELSISCSS</sequence>
<reference evidence="9 10" key="1">
    <citation type="submission" date="2019-11" db="EMBL/GenBank/DDBJ databases">
        <title>P. haliotis isolates from Z. marina roots.</title>
        <authorList>
            <person name="Cohen M."/>
            <person name="Jospin G."/>
            <person name="Eisen J.A."/>
            <person name="Coil D.A."/>
        </authorList>
    </citation>
    <scope>NUCLEOTIDE SEQUENCE [LARGE SCALE GENOMIC DNA]</scope>
    <source>
        <strain evidence="9 10">UCD-MCMsp1aY</strain>
    </source>
</reference>
<feature type="binding site" evidence="8">
    <location>
        <position position="118"/>
    </location>
    <ligand>
        <name>ATP</name>
        <dbReference type="ChEBI" id="CHEBI:30616"/>
    </ligand>
</feature>
<organism evidence="9 10">
    <name type="scientific">Psychrosphaera haliotis</name>
    <dbReference type="NCBI Taxonomy" id="555083"/>
    <lineage>
        <taxon>Bacteria</taxon>
        <taxon>Pseudomonadati</taxon>
        <taxon>Pseudomonadota</taxon>
        <taxon>Gammaproteobacteria</taxon>
        <taxon>Alteromonadales</taxon>
        <taxon>Pseudoalteromonadaceae</taxon>
        <taxon>Psychrosphaera</taxon>
    </lineage>
</organism>
<feature type="binding site" evidence="8">
    <location>
        <position position="98"/>
    </location>
    <ligand>
        <name>ATP</name>
        <dbReference type="ChEBI" id="CHEBI:30616"/>
    </ligand>
</feature>
<dbReference type="PANTHER" id="PTHR32057">
    <property type="entry name" value="PROTEIN ADENYLYLTRANSFERASE SELO, MITOCHONDRIAL"/>
    <property type="match status" value="1"/>
</dbReference>
<dbReference type="EC" id="2.7.7.108" evidence="8"/>
<comment type="similarity">
    <text evidence="1 8">Belongs to the SELO family.</text>
</comment>
<accession>A0A6N8FA56</accession>
<comment type="catalytic activity">
    <reaction evidence="8">
        <text>L-tyrosyl-[protein] + UTP = O-(5'-uridylyl)-L-tyrosyl-[protein] + diphosphate</text>
        <dbReference type="Rhea" id="RHEA:83887"/>
        <dbReference type="Rhea" id="RHEA-COMP:10136"/>
        <dbReference type="Rhea" id="RHEA-COMP:20238"/>
        <dbReference type="ChEBI" id="CHEBI:33019"/>
        <dbReference type="ChEBI" id="CHEBI:46398"/>
        <dbReference type="ChEBI" id="CHEBI:46858"/>
        <dbReference type="ChEBI" id="CHEBI:90602"/>
    </reaction>
</comment>
<dbReference type="GO" id="GO:0070733">
    <property type="term" value="F:AMPylase activity"/>
    <property type="evidence" value="ECO:0007669"/>
    <property type="project" value="UniProtKB-EC"/>
</dbReference>
<comment type="catalytic activity">
    <reaction evidence="8">
        <text>L-threonyl-[protein] + ATP = 3-O-(5'-adenylyl)-L-threonyl-[protein] + diphosphate</text>
        <dbReference type="Rhea" id="RHEA:54292"/>
        <dbReference type="Rhea" id="RHEA-COMP:11060"/>
        <dbReference type="Rhea" id="RHEA-COMP:13847"/>
        <dbReference type="ChEBI" id="CHEBI:30013"/>
        <dbReference type="ChEBI" id="CHEBI:30616"/>
        <dbReference type="ChEBI" id="CHEBI:33019"/>
        <dbReference type="ChEBI" id="CHEBI:138113"/>
        <dbReference type="EC" id="2.7.7.108"/>
    </reaction>
</comment>
<evidence type="ECO:0000256" key="3">
    <source>
        <dbReference type="ARBA" id="ARBA00022695"/>
    </source>
</evidence>
<keyword evidence="8" id="KW-0464">Manganese</keyword>
<dbReference type="Proteomes" id="UP000439994">
    <property type="component" value="Unassembled WGS sequence"/>
</dbReference>
<comment type="catalytic activity">
    <reaction evidence="8">
        <text>L-seryl-[protein] + ATP = 3-O-(5'-adenylyl)-L-seryl-[protein] + diphosphate</text>
        <dbReference type="Rhea" id="RHEA:58120"/>
        <dbReference type="Rhea" id="RHEA-COMP:9863"/>
        <dbReference type="Rhea" id="RHEA-COMP:15073"/>
        <dbReference type="ChEBI" id="CHEBI:29999"/>
        <dbReference type="ChEBI" id="CHEBI:30616"/>
        <dbReference type="ChEBI" id="CHEBI:33019"/>
        <dbReference type="ChEBI" id="CHEBI:142516"/>
        <dbReference type="EC" id="2.7.7.108"/>
    </reaction>
</comment>
<evidence type="ECO:0000256" key="1">
    <source>
        <dbReference type="ARBA" id="ARBA00009747"/>
    </source>
</evidence>
<feature type="binding site" evidence="8">
    <location>
        <position position="281"/>
    </location>
    <ligand>
        <name>Mg(2+)</name>
        <dbReference type="ChEBI" id="CHEBI:18420"/>
    </ligand>
</feature>
<dbReference type="Pfam" id="PF02696">
    <property type="entry name" value="SelO"/>
    <property type="match status" value="1"/>
</dbReference>
<dbReference type="InterPro" id="IPR003846">
    <property type="entry name" value="SelO"/>
</dbReference>
<dbReference type="PANTHER" id="PTHR32057:SF14">
    <property type="entry name" value="PROTEIN ADENYLYLTRANSFERASE SELO, MITOCHONDRIAL"/>
    <property type="match status" value="1"/>
</dbReference>
<feature type="binding site" evidence="8">
    <location>
        <position position="281"/>
    </location>
    <ligand>
        <name>ATP</name>
        <dbReference type="ChEBI" id="CHEBI:30616"/>
    </ligand>
</feature>
<dbReference type="EC" id="2.7.7.-" evidence="8"/>
<keyword evidence="7 8" id="KW-0460">Magnesium</keyword>
<evidence type="ECO:0000256" key="7">
    <source>
        <dbReference type="ARBA" id="ARBA00022842"/>
    </source>
</evidence>
<comment type="cofactor">
    <cofactor evidence="8">
        <name>Mg(2+)</name>
        <dbReference type="ChEBI" id="CHEBI:18420"/>
    </cofactor>
    <cofactor evidence="8">
        <name>Mn(2+)</name>
        <dbReference type="ChEBI" id="CHEBI:29035"/>
    </cofactor>
</comment>
<evidence type="ECO:0000313" key="9">
    <source>
        <dbReference type="EMBL" id="MUH73333.1"/>
    </source>
</evidence>
<comment type="catalytic activity">
    <reaction evidence="8">
        <text>L-histidyl-[protein] + UTP = N(tele)-(5'-uridylyl)-L-histidyl-[protein] + diphosphate</text>
        <dbReference type="Rhea" id="RHEA:83891"/>
        <dbReference type="Rhea" id="RHEA-COMP:9745"/>
        <dbReference type="Rhea" id="RHEA-COMP:20239"/>
        <dbReference type="ChEBI" id="CHEBI:29979"/>
        <dbReference type="ChEBI" id="CHEBI:33019"/>
        <dbReference type="ChEBI" id="CHEBI:46398"/>
        <dbReference type="ChEBI" id="CHEBI:233474"/>
    </reaction>
</comment>
<name>A0A6N8FA56_9GAMM</name>
<feature type="binding site" evidence="8">
    <location>
        <position position="181"/>
    </location>
    <ligand>
        <name>ATP</name>
        <dbReference type="ChEBI" id="CHEBI:30616"/>
    </ligand>
</feature>
<feature type="binding site" evidence="8">
    <location>
        <position position="131"/>
    </location>
    <ligand>
        <name>ATP</name>
        <dbReference type="ChEBI" id="CHEBI:30616"/>
    </ligand>
</feature>
<dbReference type="GO" id="GO:0000287">
    <property type="term" value="F:magnesium ion binding"/>
    <property type="evidence" value="ECO:0007669"/>
    <property type="project" value="UniProtKB-UniRule"/>
</dbReference>
<keyword evidence="6 8" id="KW-0067">ATP-binding</keyword>
<evidence type="ECO:0000256" key="8">
    <source>
        <dbReference type="HAMAP-Rule" id="MF_00692"/>
    </source>
</evidence>
<feature type="binding site" evidence="8">
    <location>
        <position position="96"/>
    </location>
    <ligand>
        <name>ATP</name>
        <dbReference type="ChEBI" id="CHEBI:30616"/>
    </ligand>
</feature>
<keyword evidence="2 8" id="KW-0808">Transferase</keyword>
<keyword evidence="5 8" id="KW-0547">Nucleotide-binding</keyword>
<keyword evidence="4 8" id="KW-0479">Metal-binding</keyword>
<proteinExistence type="inferred from homology"/>